<dbReference type="InterPro" id="IPR032710">
    <property type="entry name" value="NTF2-like_dom_sf"/>
</dbReference>
<dbReference type="SUPFAM" id="SSF54427">
    <property type="entry name" value="NTF2-like"/>
    <property type="match status" value="1"/>
</dbReference>
<dbReference type="Pfam" id="PF12680">
    <property type="entry name" value="SnoaL_2"/>
    <property type="match status" value="1"/>
</dbReference>
<reference evidence="2" key="1">
    <citation type="journal article" date="2014" name="Int. J. Syst. Evol. Microbiol.">
        <title>Complete genome sequence of Corynebacterium casei LMG S-19264T (=DSM 44701T), isolated from a smear-ripened cheese.</title>
        <authorList>
            <consortium name="US DOE Joint Genome Institute (JGI-PGF)"/>
            <person name="Walter F."/>
            <person name="Albersmeier A."/>
            <person name="Kalinowski J."/>
            <person name="Ruckert C."/>
        </authorList>
    </citation>
    <scope>NUCLEOTIDE SEQUENCE</scope>
    <source>
        <strain evidence="2">JCM 19831</strain>
    </source>
</reference>
<dbReference type="Gene3D" id="3.10.450.50">
    <property type="match status" value="1"/>
</dbReference>
<reference evidence="2" key="2">
    <citation type="submission" date="2020-09" db="EMBL/GenBank/DDBJ databases">
        <authorList>
            <person name="Sun Q."/>
            <person name="Ohkuma M."/>
        </authorList>
    </citation>
    <scope>NUCLEOTIDE SEQUENCE</scope>
    <source>
        <strain evidence="2">JCM 19831</strain>
    </source>
</reference>
<keyword evidence="3" id="KW-1185">Reference proteome</keyword>
<feature type="domain" description="SnoaL-like" evidence="1">
    <location>
        <begin position="10"/>
        <end position="102"/>
    </location>
</feature>
<dbReference type="AlphaFoldDB" id="A0A917TFX6"/>
<proteinExistence type="predicted"/>
<comment type="caution">
    <text evidence="2">The sequence shown here is derived from an EMBL/GenBank/DDBJ whole genome shotgun (WGS) entry which is preliminary data.</text>
</comment>
<protein>
    <recommendedName>
        <fullName evidence="1">SnoaL-like domain-containing protein</fullName>
    </recommendedName>
</protein>
<name>A0A917TFX6_9ACTN</name>
<evidence type="ECO:0000313" key="2">
    <source>
        <dbReference type="EMBL" id="GGM21216.1"/>
    </source>
</evidence>
<dbReference type="RefSeq" id="WP_190249748.1">
    <property type="nucleotide sequence ID" value="NZ_BMPI01000009.1"/>
</dbReference>
<evidence type="ECO:0000259" key="1">
    <source>
        <dbReference type="Pfam" id="PF12680"/>
    </source>
</evidence>
<dbReference type="InterPro" id="IPR037401">
    <property type="entry name" value="SnoaL-like"/>
</dbReference>
<dbReference type="EMBL" id="BMPI01000009">
    <property type="protein sequence ID" value="GGM21216.1"/>
    <property type="molecule type" value="Genomic_DNA"/>
</dbReference>
<gene>
    <name evidence="2" type="ORF">GCM10007977_022890</name>
</gene>
<organism evidence="2 3">
    <name type="scientific">Dactylosporangium sucinum</name>
    <dbReference type="NCBI Taxonomy" id="1424081"/>
    <lineage>
        <taxon>Bacteria</taxon>
        <taxon>Bacillati</taxon>
        <taxon>Actinomycetota</taxon>
        <taxon>Actinomycetes</taxon>
        <taxon>Micromonosporales</taxon>
        <taxon>Micromonosporaceae</taxon>
        <taxon>Dactylosporangium</taxon>
    </lineage>
</organism>
<evidence type="ECO:0000313" key="3">
    <source>
        <dbReference type="Proteomes" id="UP000642070"/>
    </source>
</evidence>
<sequence length="113" mass="12394">MARTPQDVFEHHAQALMAGDLDELVADFTDDAVLITPAGAFRGRPAIREGYARLFEDLPDAEWDVPTRVFEGDVLLLEWSAVSADARAVGGVDTFVFGDGGIRVQTVRYTLVR</sequence>
<dbReference type="Proteomes" id="UP000642070">
    <property type="component" value="Unassembled WGS sequence"/>
</dbReference>
<accession>A0A917TFX6</accession>